<dbReference type="InterPro" id="IPR029058">
    <property type="entry name" value="AB_hydrolase_fold"/>
</dbReference>
<proteinExistence type="predicted"/>
<name>A0A1F5KH94_9BACT</name>
<feature type="domain" description="Serine aminopeptidase S33" evidence="2">
    <location>
        <begin position="102"/>
        <end position="214"/>
    </location>
</feature>
<dbReference type="PANTHER" id="PTHR22946:SF9">
    <property type="entry name" value="POLYKETIDE TRANSFERASE AF380"/>
    <property type="match status" value="1"/>
</dbReference>
<reference evidence="3 4" key="1">
    <citation type="journal article" date="2016" name="Nat. Commun.">
        <title>Thousands of microbial genomes shed light on interconnected biogeochemical processes in an aquifer system.</title>
        <authorList>
            <person name="Anantharaman K."/>
            <person name="Brown C.T."/>
            <person name="Hug L.A."/>
            <person name="Sharon I."/>
            <person name="Castelle C.J."/>
            <person name="Probst A.J."/>
            <person name="Thomas B.C."/>
            <person name="Singh A."/>
            <person name="Wilkins M.J."/>
            <person name="Karaoz U."/>
            <person name="Brodie E.L."/>
            <person name="Williams K.H."/>
            <person name="Hubbard S.S."/>
            <person name="Banfield J.F."/>
        </authorList>
    </citation>
    <scope>NUCLEOTIDE SEQUENCE [LARGE SCALE GENOMIC DNA]</scope>
</reference>
<dbReference type="InterPro" id="IPR050261">
    <property type="entry name" value="FrsA_esterase"/>
</dbReference>
<dbReference type="GO" id="GO:0004806">
    <property type="term" value="F:triacylglycerol lipase activity"/>
    <property type="evidence" value="ECO:0007669"/>
    <property type="project" value="InterPro"/>
</dbReference>
<dbReference type="InterPro" id="IPR005152">
    <property type="entry name" value="Lipase_secreted"/>
</dbReference>
<evidence type="ECO:0000313" key="3">
    <source>
        <dbReference type="EMBL" id="OGE40282.1"/>
    </source>
</evidence>
<gene>
    <name evidence="3" type="ORF">A3D25_05175</name>
</gene>
<accession>A0A1F5KH94</accession>
<keyword evidence="1" id="KW-0378">Hydrolase</keyword>
<comment type="caution">
    <text evidence="3">The sequence shown here is derived from an EMBL/GenBank/DDBJ whole genome shotgun (WGS) entry which is preliminary data.</text>
</comment>
<dbReference type="PIRSF" id="PIRSF029171">
    <property type="entry name" value="Esterase_LipA"/>
    <property type="match status" value="1"/>
</dbReference>
<dbReference type="Pfam" id="PF12146">
    <property type="entry name" value="Hydrolase_4"/>
    <property type="match status" value="1"/>
</dbReference>
<evidence type="ECO:0000313" key="4">
    <source>
        <dbReference type="Proteomes" id="UP000177328"/>
    </source>
</evidence>
<evidence type="ECO:0000256" key="1">
    <source>
        <dbReference type="ARBA" id="ARBA00022801"/>
    </source>
</evidence>
<organism evidence="3 4">
    <name type="scientific">Candidatus Daviesbacteria bacterium RIFCSPHIGHO2_02_FULL_43_12</name>
    <dbReference type="NCBI Taxonomy" id="1797776"/>
    <lineage>
        <taxon>Bacteria</taxon>
        <taxon>Candidatus Daviesiibacteriota</taxon>
    </lineage>
</organism>
<evidence type="ECO:0000259" key="2">
    <source>
        <dbReference type="Pfam" id="PF12146"/>
    </source>
</evidence>
<dbReference type="GO" id="GO:0016042">
    <property type="term" value="P:lipid catabolic process"/>
    <property type="evidence" value="ECO:0007669"/>
    <property type="project" value="InterPro"/>
</dbReference>
<dbReference type="AlphaFoldDB" id="A0A1F5KH94"/>
<dbReference type="PANTHER" id="PTHR22946">
    <property type="entry name" value="DIENELACTONE HYDROLASE DOMAIN-CONTAINING PROTEIN-RELATED"/>
    <property type="match status" value="1"/>
</dbReference>
<dbReference type="Gene3D" id="3.40.50.1820">
    <property type="entry name" value="alpha/beta hydrolase"/>
    <property type="match status" value="1"/>
</dbReference>
<dbReference type="InterPro" id="IPR022742">
    <property type="entry name" value="Hydrolase_4"/>
</dbReference>
<protein>
    <recommendedName>
        <fullName evidence="2">Serine aminopeptidase S33 domain-containing protein</fullName>
    </recommendedName>
</protein>
<sequence length="325" mass="36440">MQRLAFETKPLGTSFSYPASSASLSHPLSIEVMRSTDYPGSDITIEQTLESGFGFNQYVVSYKSEGLKINALLTVPIGVQPDEGWPVIIFDHGYISPSIYRTTERYIAYIEAFASSGYIVFKPDYRGHGSSEGQPEGAYYSPAYANDVLNALASIKKYPGVNPAKIGMWGHSMGGNITLRSLVVRPDDIKAAVIWGGVVGTYDDLMNNWQRRVAYSPTPQELTLRHRSRSQLIEQFGTPQANPDFWHSIDPNFYLSDIKAPIQLHAGLLDEEVPWQFSEGLDRRLKEAGKSSEFFSYENGDHNISDPNFSMAMQRSVDFFDKYLK</sequence>
<dbReference type="EMBL" id="MFDD01000013">
    <property type="protein sequence ID" value="OGE40282.1"/>
    <property type="molecule type" value="Genomic_DNA"/>
</dbReference>
<dbReference type="Proteomes" id="UP000177328">
    <property type="component" value="Unassembled WGS sequence"/>
</dbReference>
<dbReference type="SUPFAM" id="SSF53474">
    <property type="entry name" value="alpha/beta-Hydrolases"/>
    <property type="match status" value="1"/>
</dbReference>